<dbReference type="Pfam" id="PF13145">
    <property type="entry name" value="Rotamase_2"/>
    <property type="match status" value="1"/>
</dbReference>
<accession>A0A8J6TLH2</accession>
<comment type="subcellular location">
    <subcellularLocation>
        <location evidence="1">Cell inner membrane</location>
        <topology evidence="1">Single-pass type II membrane protein</topology>
        <orientation evidence="1">Periplasmic side</orientation>
    </subcellularLocation>
</comment>
<proteinExistence type="inferred from homology"/>
<evidence type="ECO:0000313" key="14">
    <source>
        <dbReference type="EMBL" id="MBC8360653.1"/>
    </source>
</evidence>
<feature type="transmembrane region" description="Helical" evidence="12">
    <location>
        <begin position="12"/>
        <end position="31"/>
    </location>
</feature>
<evidence type="ECO:0000256" key="3">
    <source>
        <dbReference type="ARBA" id="ARBA00022519"/>
    </source>
</evidence>
<evidence type="ECO:0000256" key="10">
    <source>
        <dbReference type="ARBA" id="ARBA00042775"/>
    </source>
</evidence>
<dbReference type="PANTHER" id="PTHR47529">
    <property type="entry name" value="PEPTIDYL-PROLYL CIS-TRANS ISOMERASE D"/>
    <property type="match status" value="1"/>
</dbReference>
<evidence type="ECO:0000256" key="7">
    <source>
        <dbReference type="ARBA" id="ARBA00023186"/>
    </source>
</evidence>
<comment type="caution">
    <text evidence="14">The sequence shown here is derived from an EMBL/GenBank/DDBJ whole genome shotgun (WGS) entry which is preliminary data.</text>
</comment>
<dbReference type="InterPro" id="IPR052029">
    <property type="entry name" value="PpiD_chaperone"/>
</dbReference>
<dbReference type="InterPro" id="IPR027304">
    <property type="entry name" value="Trigger_fact/SurA_dom_sf"/>
</dbReference>
<evidence type="ECO:0000256" key="8">
    <source>
        <dbReference type="ARBA" id="ARBA00038408"/>
    </source>
</evidence>
<sequence length="629" mass="71840">MLKLMREKATSWLIKVLLGAIVVVFVFWGVGSFRAQKGDRVATVNGDVITLADYKEAYNNLVERLRQNFGNRLNEDMLKTLRVKEQALNLLIDNRLLVQEAQRLKLRVPDEELAEAIMHFGAFQSAGAFNSRLYQNVLNRLRLTPEEFEVVQRESMLAGKLRLLVTESVKVSDQEAREWYNWQNASVNIDFVTFEPDRYTNINPAPEEIKAYFEDHKTSYKTEPMVKVRYLQFTPDAYWSKVTVSADEIRNYYNTKQEEFKKPKTVEARHILLKLDRDASPEAVEKQREKALKILKMAQDGQDFAELAKQYSEGPSKDRGGYLGEFQKDDMVKPFADRAFAMNPGEVGGPVRTQFGWHIIKVEKVSPAAILSLSAAKDKIFKKLRDEKARSLAYDEAEAVSDVSFGDEDLVRVAKERNLKVLTTDFFTKSGPKQGVGNPVKFASAAFDLQIMAISDIQDFGDGYYILQVVEKIPSKIPEFEAVKDRARADLIKEKQDQKARADANTLLAALKSGKALGSEAKNYKLETKSTGFFKRDDSIPEIGFQRKIAETAFKLSDDKKFPEEVIKNGQRYYVIQFKERKSPDPLGFGSEEQNIKLSLLEQKKARIFNAYLEQIKSKSKITIKEEFL</sequence>
<keyword evidence="4 12" id="KW-0812">Transmembrane</keyword>
<keyword evidence="11" id="KW-0697">Rotamase</keyword>
<dbReference type="InterPro" id="IPR046357">
    <property type="entry name" value="PPIase_dom_sf"/>
</dbReference>
<evidence type="ECO:0000256" key="9">
    <source>
        <dbReference type="ARBA" id="ARBA00040743"/>
    </source>
</evidence>
<evidence type="ECO:0000256" key="11">
    <source>
        <dbReference type="PROSITE-ProRule" id="PRU00278"/>
    </source>
</evidence>
<gene>
    <name evidence="14" type="ORF">H8E23_04570</name>
</gene>
<keyword evidence="3" id="KW-0997">Cell inner membrane</keyword>
<dbReference type="InterPro" id="IPR023058">
    <property type="entry name" value="PPIase_PpiC_CS"/>
</dbReference>
<dbReference type="Proteomes" id="UP000603434">
    <property type="component" value="Unassembled WGS sequence"/>
</dbReference>
<feature type="domain" description="PpiC" evidence="13">
    <location>
        <begin position="263"/>
        <end position="364"/>
    </location>
</feature>
<evidence type="ECO:0000256" key="12">
    <source>
        <dbReference type="SAM" id="Phobius"/>
    </source>
</evidence>
<evidence type="ECO:0000259" key="13">
    <source>
        <dbReference type="PROSITE" id="PS50198"/>
    </source>
</evidence>
<evidence type="ECO:0000256" key="1">
    <source>
        <dbReference type="ARBA" id="ARBA00004382"/>
    </source>
</evidence>
<dbReference type="PROSITE" id="PS01096">
    <property type="entry name" value="PPIC_PPIASE_1"/>
    <property type="match status" value="1"/>
</dbReference>
<evidence type="ECO:0000256" key="5">
    <source>
        <dbReference type="ARBA" id="ARBA00022989"/>
    </source>
</evidence>
<keyword evidence="6 12" id="KW-0472">Membrane</keyword>
<organism evidence="14 15">
    <name type="scientific">Candidatus Desulfatibia profunda</name>
    <dbReference type="NCBI Taxonomy" id="2841695"/>
    <lineage>
        <taxon>Bacteria</taxon>
        <taxon>Pseudomonadati</taxon>
        <taxon>Thermodesulfobacteriota</taxon>
        <taxon>Desulfobacteria</taxon>
        <taxon>Desulfobacterales</taxon>
        <taxon>Desulfobacterales incertae sedis</taxon>
        <taxon>Candidatus Desulfatibia</taxon>
    </lineage>
</organism>
<keyword evidence="2" id="KW-1003">Cell membrane</keyword>
<evidence type="ECO:0000256" key="2">
    <source>
        <dbReference type="ARBA" id="ARBA00022475"/>
    </source>
</evidence>
<dbReference type="Gene3D" id="3.10.50.40">
    <property type="match status" value="2"/>
</dbReference>
<dbReference type="AlphaFoldDB" id="A0A8J6TLH2"/>
<name>A0A8J6TLH2_9BACT</name>
<dbReference type="SUPFAM" id="SSF109998">
    <property type="entry name" value="Triger factor/SurA peptide-binding domain-like"/>
    <property type="match status" value="1"/>
</dbReference>
<dbReference type="Gene3D" id="1.10.4030.10">
    <property type="entry name" value="Porin chaperone SurA, peptide-binding domain"/>
    <property type="match status" value="1"/>
</dbReference>
<dbReference type="GO" id="GO:0003755">
    <property type="term" value="F:peptidyl-prolyl cis-trans isomerase activity"/>
    <property type="evidence" value="ECO:0007669"/>
    <property type="project" value="UniProtKB-KW"/>
</dbReference>
<dbReference type="PANTHER" id="PTHR47529:SF1">
    <property type="entry name" value="PERIPLASMIC CHAPERONE PPID"/>
    <property type="match status" value="1"/>
</dbReference>
<evidence type="ECO:0000313" key="15">
    <source>
        <dbReference type="Proteomes" id="UP000603434"/>
    </source>
</evidence>
<dbReference type="InterPro" id="IPR000297">
    <property type="entry name" value="PPIase_PpiC"/>
</dbReference>
<dbReference type="Pfam" id="PF13624">
    <property type="entry name" value="SurA_N_3"/>
    <property type="match status" value="1"/>
</dbReference>
<comment type="similarity">
    <text evidence="8">Belongs to the PpiD chaperone family.</text>
</comment>
<dbReference type="GO" id="GO:0005886">
    <property type="term" value="C:plasma membrane"/>
    <property type="evidence" value="ECO:0007669"/>
    <property type="project" value="UniProtKB-SubCell"/>
</dbReference>
<keyword evidence="11" id="KW-0413">Isomerase</keyword>
<evidence type="ECO:0000256" key="6">
    <source>
        <dbReference type="ARBA" id="ARBA00023136"/>
    </source>
</evidence>
<dbReference type="PROSITE" id="PS50198">
    <property type="entry name" value="PPIC_PPIASE_2"/>
    <property type="match status" value="1"/>
</dbReference>
<keyword evidence="7" id="KW-0143">Chaperone</keyword>
<keyword evidence="5 12" id="KW-1133">Transmembrane helix</keyword>
<protein>
    <recommendedName>
        <fullName evidence="9">Periplasmic chaperone PpiD</fullName>
    </recommendedName>
    <alternativeName>
        <fullName evidence="10">Periplasmic folding chaperone</fullName>
    </alternativeName>
</protein>
<dbReference type="Pfam" id="PF13616">
    <property type="entry name" value="Rotamase_3"/>
    <property type="match status" value="1"/>
</dbReference>
<reference evidence="14 15" key="1">
    <citation type="submission" date="2020-08" db="EMBL/GenBank/DDBJ databases">
        <title>Bridging the membrane lipid divide: bacteria of the FCB group superphylum have the potential to synthesize archaeal ether lipids.</title>
        <authorList>
            <person name="Villanueva L."/>
            <person name="Von Meijenfeldt F.A.B."/>
            <person name="Westbye A.B."/>
            <person name="Yadav S."/>
            <person name="Hopmans E.C."/>
            <person name="Dutilh B.E."/>
            <person name="Sinninghe Damste J.S."/>
        </authorList>
    </citation>
    <scope>NUCLEOTIDE SEQUENCE [LARGE SCALE GENOMIC DNA]</scope>
    <source>
        <strain evidence="14">NIOZ-UU30</strain>
    </source>
</reference>
<evidence type="ECO:0000256" key="4">
    <source>
        <dbReference type="ARBA" id="ARBA00022692"/>
    </source>
</evidence>
<dbReference type="EMBL" id="JACNJH010000099">
    <property type="protein sequence ID" value="MBC8360653.1"/>
    <property type="molecule type" value="Genomic_DNA"/>
</dbReference>
<dbReference type="SUPFAM" id="SSF54534">
    <property type="entry name" value="FKBP-like"/>
    <property type="match status" value="1"/>
</dbReference>